<evidence type="ECO:0000313" key="2">
    <source>
        <dbReference type="EMBL" id="CRK30679.1"/>
    </source>
</evidence>
<dbReference type="Proteomes" id="UP000045706">
    <property type="component" value="Unassembled WGS sequence"/>
</dbReference>
<feature type="compositionally biased region" description="Gly residues" evidence="1">
    <location>
        <begin position="90"/>
        <end position="101"/>
    </location>
</feature>
<accession>A0A0G4M8R0</accession>
<dbReference type="EMBL" id="CVQI01023047">
    <property type="protein sequence ID" value="CRK30679.1"/>
    <property type="molecule type" value="Genomic_DNA"/>
</dbReference>
<proteinExistence type="predicted"/>
<dbReference type="AlphaFoldDB" id="A0A0G4M8R0"/>
<evidence type="ECO:0000256" key="1">
    <source>
        <dbReference type="SAM" id="MobiDB-lite"/>
    </source>
</evidence>
<reference evidence="3" key="1">
    <citation type="submission" date="2015-05" db="EMBL/GenBank/DDBJ databases">
        <authorList>
            <person name="Fogelqvist Johan"/>
        </authorList>
    </citation>
    <scope>NUCLEOTIDE SEQUENCE [LARGE SCALE GENOMIC DNA]</scope>
</reference>
<feature type="non-terminal residue" evidence="2">
    <location>
        <position position="101"/>
    </location>
</feature>
<organism evidence="2 3">
    <name type="scientific">Verticillium longisporum</name>
    <name type="common">Verticillium dahliae var. longisporum</name>
    <dbReference type="NCBI Taxonomy" id="100787"/>
    <lineage>
        <taxon>Eukaryota</taxon>
        <taxon>Fungi</taxon>
        <taxon>Dikarya</taxon>
        <taxon>Ascomycota</taxon>
        <taxon>Pezizomycotina</taxon>
        <taxon>Sordariomycetes</taxon>
        <taxon>Hypocreomycetidae</taxon>
        <taxon>Glomerellales</taxon>
        <taxon>Plectosphaerellaceae</taxon>
        <taxon>Verticillium</taxon>
    </lineage>
</organism>
<protein>
    <submittedName>
        <fullName evidence="2">Uncharacterized protein</fullName>
    </submittedName>
</protein>
<feature type="non-terminal residue" evidence="2">
    <location>
        <position position="1"/>
    </location>
</feature>
<feature type="region of interest" description="Disordered" evidence="1">
    <location>
        <begin position="1"/>
        <end position="101"/>
    </location>
</feature>
<evidence type="ECO:0000313" key="3">
    <source>
        <dbReference type="Proteomes" id="UP000045706"/>
    </source>
</evidence>
<name>A0A0G4M8R0_VERLO</name>
<gene>
    <name evidence="2" type="ORF">BN1723_018428</name>
</gene>
<sequence length="101" mass="11206">ESELWKAHPPRTLEPCLHRRPSQAGQRPQHPHPSQGQDPRAHEGLVRHVQQGRRARHHVRCLLPPEADQPDTPAPFRPPEDGPHRRRPPKGGGGATDGPAA</sequence>
<feature type="compositionally biased region" description="Basic residues" evidence="1">
    <location>
        <begin position="50"/>
        <end position="60"/>
    </location>
</feature>